<evidence type="ECO:0000313" key="2">
    <source>
        <dbReference type="Proteomes" id="UP001501138"/>
    </source>
</evidence>
<organism evidence="1 2">
    <name type="scientific">Isoptericola hypogeus</name>
    <dbReference type="NCBI Taxonomy" id="300179"/>
    <lineage>
        <taxon>Bacteria</taxon>
        <taxon>Bacillati</taxon>
        <taxon>Actinomycetota</taxon>
        <taxon>Actinomycetes</taxon>
        <taxon>Micrococcales</taxon>
        <taxon>Promicromonosporaceae</taxon>
        <taxon>Isoptericola</taxon>
    </lineage>
</organism>
<dbReference type="EMBL" id="BAAAPM010000003">
    <property type="protein sequence ID" value="GAA1712747.1"/>
    <property type="molecule type" value="Genomic_DNA"/>
</dbReference>
<dbReference type="InterPro" id="IPR023393">
    <property type="entry name" value="START-like_dom_sf"/>
</dbReference>
<dbReference type="Gene3D" id="3.30.530.20">
    <property type="match status" value="1"/>
</dbReference>
<dbReference type="RefSeq" id="WP_344245561.1">
    <property type="nucleotide sequence ID" value="NZ_BAAAPM010000003.1"/>
</dbReference>
<sequence>MQTIVLTAHLAAPPEACFEESLSVDAHTASMSRSGERAVGGVTTGVMRLGDTVTWRARHFGLPFTMTSVISAHDAPHRFVDEQVAGPFGRWWHEHRFEAVDTGTVMTDVVEFASPAGPLGRAVDHLVLTRYMTRLLRTRNAWLADAVRGPRG</sequence>
<gene>
    <name evidence="1" type="ORF">GCM10009809_06090</name>
</gene>
<dbReference type="CDD" id="cd07820">
    <property type="entry name" value="SRPBCC_3"/>
    <property type="match status" value="1"/>
</dbReference>
<evidence type="ECO:0000313" key="1">
    <source>
        <dbReference type="EMBL" id="GAA1712747.1"/>
    </source>
</evidence>
<comment type="caution">
    <text evidence="1">The sequence shown here is derived from an EMBL/GenBank/DDBJ whole genome shotgun (WGS) entry which is preliminary data.</text>
</comment>
<name>A0ABN2IVS5_9MICO</name>
<reference evidence="1 2" key="1">
    <citation type="journal article" date="2019" name="Int. J. Syst. Evol. Microbiol.">
        <title>The Global Catalogue of Microorganisms (GCM) 10K type strain sequencing project: providing services to taxonomists for standard genome sequencing and annotation.</title>
        <authorList>
            <consortium name="The Broad Institute Genomics Platform"/>
            <consortium name="The Broad Institute Genome Sequencing Center for Infectious Disease"/>
            <person name="Wu L."/>
            <person name="Ma J."/>
        </authorList>
    </citation>
    <scope>NUCLEOTIDE SEQUENCE [LARGE SCALE GENOMIC DNA]</scope>
    <source>
        <strain evidence="1 2">JCM 15589</strain>
    </source>
</reference>
<accession>A0ABN2IVS5</accession>
<proteinExistence type="predicted"/>
<evidence type="ECO:0008006" key="3">
    <source>
        <dbReference type="Google" id="ProtNLM"/>
    </source>
</evidence>
<dbReference type="Proteomes" id="UP001501138">
    <property type="component" value="Unassembled WGS sequence"/>
</dbReference>
<protein>
    <recommendedName>
        <fullName evidence="3">Ligand-binding SRPBCC domain-containing protein</fullName>
    </recommendedName>
</protein>
<dbReference type="SUPFAM" id="SSF55961">
    <property type="entry name" value="Bet v1-like"/>
    <property type="match status" value="1"/>
</dbReference>
<keyword evidence="2" id="KW-1185">Reference proteome</keyword>